<gene>
    <name evidence="1" type="ORF">KAJ83_12505</name>
</gene>
<evidence type="ECO:0000313" key="1">
    <source>
        <dbReference type="EMBL" id="MBP5857833.1"/>
    </source>
</evidence>
<dbReference type="RefSeq" id="WP_210682406.1">
    <property type="nucleotide sequence ID" value="NZ_JAGMWN010000005.1"/>
</dbReference>
<accession>A0A8J7S3D5</accession>
<dbReference type="AlphaFoldDB" id="A0A8J7S3D5"/>
<keyword evidence="2" id="KW-1185">Reference proteome</keyword>
<organism evidence="1 2">
    <name type="scientific">Marivibrio halodurans</name>
    <dbReference type="NCBI Taxonomy" id="2039722"/>
    <lineage>
        <taxon>Bacteria</taxon>
        <taxon>Pseudomonadati</taxon>
        <taxon>Pseudomonadota</taxon>
        <taxon>Alphaproteobacteria</taxon>
        <taxon>Rhodospirillales</taxon>
        <taxon>Rhodospirillaceae</taxon>
        <taxon>Marivibrio</taxon>
    </lineage>
</organism>
<sequence>MRDTRAITICLLSGALLLLAGLAFGANQFVLDKQPMEAETPPKTETMKKI</sequence>
<reference evidence="1" key="1">
    <citation type="submission" date="2021-04" db="EMBL/GenBank/DDBJ databases">
        <authorList>
            <person name="Zhang D.-C."/>
        </authorList>
    </citation>
    <scope>NUCLEOTIDE SEQUENCE</scope>
    <source>
        <strain evidence="1">CGMCC 1.15697</strain>
    </source>
</reference>
<comment type="caution">
    <text evidence="1">The sequence shown here is derived from an EMBL/GenBank/DDBJ whole genome shotgun (WGS) entry which is preliminary data.</text>
</comment>
<proteinExistence type="predicted"/>
<dbReference type="Proteomes" id="UP000672602">
    <property type="component" value="Unassembled WGS sequence"/>
</dbReference>
<protein>
    <submittedName>
        <fullName evidence="1">Uncharacterized protein</fullName>
    </submittedName>
</protein>
<dbReference type="EMBL" id="JAGMWN010000005">
    <property type="protein sequence ID" value="MBP5857833.1"/>
    <property type="molecule type" value="Genomic_DNA"/>
</dbReference>
<name>A0A8J7S3D5_9PROT</name>
<evidence type="ECO:0000313" key="2">
    <source>
        <dbReference type="Proteomes" id="UP000672602"/>
    </source>
</evidence>